<sequence length="231" mass="25304">MVVTDRSTGKTWRHGPTTHPGWTASTIKLAMATDILRRQRAGEISLTAANRHDLDTMLNFSDENASDRLWKAFGGDDQLARFRDVFGMTGLHFVPGFTDGTYWGFVKCTTDDLGHLMHYVLTRSAPDDRAYLVAAMRGVAPNQQWGVWAAGAANRPGDKDGWSFETDTYGKHWVLNTVGFAGADERFEVAVMFQVQPHSTIAYGAHTVSDVCGLLFGVPAPAKITVPTPDG</sequence>
<dbReference type="EMBL" id="BOMB01000023">
    <property type="protein sequence ID" value="GID13093.1"/>
    <property type="molecule type" value="Genomic_DNA"/>
</dbReference>
<name>A0A8J3JBR5_9ACTN</name>
<protein>
    <recommendedName>
        <fullName evidence="3">Beta-lactamase enzyme family protein</fullName>
    </recommendedName>
</protein>
<evidence type="ECO:0000313" key="1">
    <source>
        <dbReference type="EMBL" id="GID13093.1"/>
    </source>
</evidence>
<reference evidence="1" key="1">
    <citation type="submission" date="2021-01" db="EMBL/GenBank/DDBJ databases">
        <title>Whole genome shotgun sequence of Actinocatenispora rupis NBRC 107355.</title>
        <authorList>
            <person name="Komaki H."/>
            <person name="Tamura T."/>
        </authorList>
    </citation>
    <scope>NUCLEOTIDE SEQUENCE</scope>
    <source>
        <strain evidence="1">NBRC 107355</strain>
    </source>
</reference>
<keyword evidence="2" id="KW-1185">Reference proteome</keyword>
<comment type="caution">
    <text evidence="1">The sequence shown here is derived from an EMBL/GenBank/DDBJ whole genome shotgun (WGS) entry which is preliminary data.</text>
</comment>
<gene>
    <name evidence="1" type="ORF">Aru02nite_39820</name>
</gene>
<dbReference type="Proteomes" id="UP000612808">
    <property type="component" value="Unassembled WGS sequence"/>
</dbReference>
<accession>A0A8J3JBR5</accession>
<proteinExistence type="predicted"/>
<dbReference type="AlphaFoldDB" id="A0A8J3JBR5"/>
<dbReference type="InterPro" id="IPR012338">
    <property type="entry name" value="Beta-lactam/transpept-like"/>
</dbReference>
<dbReference type="Gene3D" id="3.40.710.10">
    <property type="entry name" value="DD-peptidase/beta-lactamase superfamily"/>
    <property type="match status" value="1"/>
</dbReference>
<evidence type="ECO:0008006" key="3">
    <source>
        <dbReference type="Google" id="ProtNLM"/>
    </source>
</evidence>
<evidence type="ECO:0000313" key="2">
    <source>
        <dbReference type="Proteomes" id="UP000612808"/>
    </source>
</evidence>
<dbReference type="SUPFAM" id="SSF56601">
    <property type="entry name" value="beta-lactamase/transpeptidase-like"/>
    <property type="match status" value="1"/>
</dbReference>
<organism evidence="1 2">
    <name type="scientific">Actinocatenispora rupis</name>
    <dbReference type="NCBI Taxonomy" id="519421"/>
    <lineage>
        <taxon>Bacteria</taxon>
        <taxon>Bacillati</taxon>
        <taxon>Actinomycetota</taxon>
        <taxon>Actinomycetes</taxon>
        <taxon>Micromonosporales</taxon>
        <taxon>Micromonosporaceae</taxon>
        <taxon>Actinocatenispora</taxon>
    </lineage>
</organism>